<evidence type="ECO:0008006" key="3">
    <source>
        <dbReference type="Google" id="ProtNLM"/>
    </source>
</evidence>
<protein>
    <recommendedName>
        <fullName evidence="3">Carboxypeptidase regulatory-like domain-containing protein</fullName>
    </recommendedName>
</protein>
<reference evidence="1 2" key="1">
    <citation type="submission" date="2015-11" db="EMBL/GenBank/DDBJ databases">
        <authorList>
            <person name="Sahl J."/>
            <person name="Wagner D."/>
            <person name="Keim P."/>
        </authorList>
    </citation>
    <scope>NUCLEOTIDE SEQUENCE [LARGE SCALE GENOMIC DNA]</scope>
    <source>
        <strain evidence="1 2">BDU18</strain>
    </source>
</reference>
<accession>A0ABR5T5R0</accession>
<dbReference type="Proteomes" id="UP000070255">
    <property type="component" value="Unassembled WGS sequence"/>
</dbReference>
<name>A0ABR5T5R0_9BURK</name>
<proteinExistence type="predicted"/>
<sequence length="670" mass="66651">MLAGCGADGNSVGGANANSGPGGAAQGATVSGTVASGSPVPNAVVTAVDVNGKTVTTQAGVSGAYTLDVTGLAQPVALVATDPGGQVGPFVSVLASTPAAGQSATANVTTLTTAVSALLTPGGNPLELAIPANLSAEVTPAKVQSATQVLDTYLTHFLSAAGVSNPAAFDPIGAPFSANHAGADAVIDMFRIVAQGSATYLTFIGATSAQGNVDLTLNAQQSPGSVPQPPVPEAAATVASLNAGLASLVADMQACVAAGGTGAACNVVDPGYMDNGYARISQYDANLQSATVVFGTPSIVETVGIPNATGGQGATGALIGIPYALTAPAQGQLQAYPYTLYTTVQPSVRTRYGWDIVGNQLPFDISATSRATYRNFHDSFVNSTGSHDASFFDAGVTLGVNLGGPGGRNIDAAHVTGPGLPSAGLSLVHSTVTGDGSLAIMAKQPSSQPAPGTTTGSNTNEYRWSWATLPGGAFTPPAKGFWSTGKLDGSLPLYGAYTFTLYDATGAALGTYSVFNPTPLIDAQAGLNAYGQGNDAAHPQGAWPGLGADVAAGFLSATGAYAGAQAALNVDFTPPPSPSPNPAQLTLGKINVQSEDQNKAGCEATVPVTSGATSVAVAAPTSPIACSFLAVDNASDAAYRIVQLRSKNTQGVQFYLNETYRSGQNAPDAS</sequence>
<comment type="caution">
    <text evidence="1">The sequence shown here is derived from an EMBL/GenBank/DDBJ whole genome shotgun (WGS) entry which is preliminary data.</text>
</comment>
<gene>
    <name evidence="1" type="ORF">WS72_27430</name>
</gene>
<organism evidence="1 2">
    <name type="scientific">Burkholderia savannae</name>
    <dbReference type="NCBI Taxonomy" id="1637837"/>
    <lineage>
        <taxon>Bacteria</taxon>
        <taxon>Pseudomonadati</taxon>
        <taxon>Pseudomonadota</taxon>
        <taxon>Betaproteobacteria</taxon>
        <taxon>Burkholderiales</taxon>
        <taxon>Burkholderiaceae</taxon>
        <taxon>Burkholderia</taxon>
        <taxon>pseudomallei group</taxon>
    </lineage>
</organism>
<dbReference type="EMBL" id="LNJQ01000004">
    <property type="protein sequence ID" value="KWZ38562.1"/>
    <property type="molecule type" value="Genomic_DNA"/>
</dbReference>
<keyword evidence="2" id="KW-1185">Reference proteome</keyword>
<evidence type="ECO:0000313" key="1">
    <source>
        <dbReference type="EMBL" id="KWZ38562.1"/>
    </source>
</evidence>
<evidence type="ECO:0000313" key="2">
    <source>
        <dbReference type="Proteomes" id="UP000070255"/>
    </source>
</evidence>